<evidence type="ECO:0000313" key="2">
    <source>
        <dbReference type="Proteomes" id="UP000033740"/>
    </source>
</evidence>
<reference evidence="1 2" key="1">
    <citation type="submission" date="2015-02" db="EMBL/GenBank/DDBJ databases">
        <title>Draft genome sequences of ten Microbacterium spp. with emphasis on heavy metal contaminated environments.</title>
        <authorList>
            <person name="Corretto E."/>
        </authorList>
    </citation>
    <scope>NUCLEOTIDE SEQUENCE [LARGE SCALE GENOMIC DNA]</scope>
    <source>
        <strain evidence="1 2">ARN176</strain>
    </source>
</reference>
<keyword evidence="2" id="KW-1185">Reference proteome</keyword>
<dbReference type="STRING" id="582680.RS86_01409"/>
<accession>A0A0F0LLF0</accession>
<gene>
    <name evidence="1" type="ORF">RS86_01409</name>
</gene>
<dbReference type="PATRIC" id="fig|582680.6.peg.1446"/>
<protein>
    <submittedName>
        <fullName evidence="1">Uncharacterized protein</fullName>
    </submittedName>
</protein>
<organism evidence="1 2">
    <name type="scientific">Microbacterium azadirachtae</name>
    <dbReference type="NCBI Taxonomy" id="582680"/>
    <lineage>
        <taxon>Bacteria</taxon>
        <taxon>Bacillati</taxon>
        <taxon>Actinomycetota</taxon>
        <taxon>Actinomycetes</taxon>
        <taxon>Micrococcales</taxon>
        <taxon>Microbacteriaceae</taxon>
        <taxon>Microbacterium</taxon>
    </lineage>
</organism>
<sequence length="84" mass="9289">MVSLRYELPAALLRWAQEQDTTTATDTADGMADAVMAVMQGFMVRLMVDRPPGDHDASSAARLPPFGQGVYDLWRARHIEPGRT</sequence>
<comment type="caution">
    <text evidence="1">The sequence shown here is derived from an EMBL/GenBank/DDBJ whole genome shotgun (WGS) entry which is preliminary data.</text>
</comment>
<dbReference type="Proteomes" id="UP000033740">
    <property type="component" value="Unassembled WGS sequence"/>
</dbReference>
<dbReference type="RefSeq" id="WP_045271495.1">
    <property type="nucleotide sequence ID" value="NZ_JYIX01000031.1"/>
</dbReference>
<dbReference type="AlphaFoldDB" id="A0A0F0LLF0"/>
<dbReference type="EMBL" id="JYIX01000031">
    <property type="protein sequence ID" value="KJL33973.1"/>
    <property type="molecule type" value="Genomic_DNA"/>
</dbReference>
<proteinExistence type="predicted"/>
<evidence type="ECO:0000313" key="1">
    <source>
        <dbReference type="EMBL" id="KJL33973.1"/>
    </source>
</evidence>
<name>A0A0F0LLF0_9MICO</name>